<comment type="caution">
    <text evidence="1">The sequence shown here is derived from an EMBL/GenBank/DDBJ whole genome shotgun (WGS) entry which is preliminary data.</text>
</comment>
<name>A0A7J6KNJ4_PERCH</name>
<sequence length="107" mass="11877">MSDSLLQRILRCPGSSGTVAEKDAFKYRQRHTIVIGIRTRALRYESNRFMVRGSDLELRAQSSFLELGAQSSLLELRAQSSSLELGAQSSLLELRAQSSFLELGAQS</sequence>
<accession>A0A7J6KNJ4</accession>
<protein>
    <submittedName>
        <fullName evidence="1">Uncharacterized protein</fullName>
    </submittedName>
</protein>
<dbReference type="EMBL" id="JAAPAO010001873">
    <property type="protein sequence ID" value="KAF4648657.1"/>
    <property type="molecule type" value="Genomic_DNA"/>
</dbReference>
<dbReference type="OrthoDB" id="8965063at2759"/>
<gene>
    <name evidence="1" type="ORF">FOL47_002950</name>
</gene>
<dbReference type="Proteomes" id="UP000591131">
    <property type="component" value="Unassembled WGS sequence"/>
</dbReference>
<reference evidence="1 2" key="1">
    <citation type="submission" date="2020-04" db="EMBL/GenBank/DDBJ databases">
        <title>Perkinsus chesapeaki whole genome sequence.</title>
        <authorList>
            <person name="Bogema D.R."/>
        </authorList>
    </citation>
    <scope>NUCLEOTIDE SEQUENCE [LARGE SCALE GENOMIC DNA]</scope>
    <source>
        <strain evidence="1">ATCC PRA-425</strain>
    </source>
</reference>
<feature type="non-terminal residue" evidence="1">
    <location>
        <position position="107"/>
    </location>
</feature>
<dbReference type="AlphaFoldDB" id="A0A7J6KNJ4"/>
<evidence type="ECO:0000313" key="1">
    <source>
        <dbReference type="EMBL" id="KAF4648657.1"/>
    </source>
</evidence>
<proteinExistence type="predicted"/>
<evidence type="ECO:0000313" key="2">
    <source>
        <dbReference type="Proteomes" id="UP000591131"/>
    </source>
</evidence>
<organism evidence="1 2">
    <name type="scientific">Perkinsus chesapeaki</name>
    <name type="common">Clam parasite</name>
    <name type="synonym">Perkinsus andrewsi</name>
    <dbReference type="NCBI Taxonomy" id="330153"/>
    <lineage>
        <taxon>Eukaryota</taxon>
        <taxon>Sar</taxon>
        <taxon>Alveolata</taxon>
        <taxon>Perkinsozoa</taxon>
        <taxon>Perkinsea</taxon>
        <taxon>Perkinsida</taxon>
        <taxon>Perkinsidae</taxon>
        <taxon>Perkinsus</taxon>
    </lineage>
</organism>
<keyword evidence="2" id="KW-1185">Reference proteome</keyword>